<dbReference type="InterPro" id="IPR037244">
    <property type="entry name" value="TSP9_sf"/>
</dbReference>
<dbReference type="AlphaFoldDB" id="A0A0K9PCK7"/>
<dbReference type="OrthoDB" id="1301212at2759"/>
<proteinExistence type="predicted"/>
<dbReference type="EMBL" id="LFYR01000958">
    <property type="protein sequence ID" value="KMZ66704.1"/>
    <property type="molecule type" value="Genomic_DNA"/>
</dbReference>
<protein>
    <recommendedName>
        <fullName evidence="4">Thylakoid soluble phosphoprotein TSP9</fullName>
    </recommendedName>
</protein>
<dbReference type="SUPFAM" id="SSF144256">
    <property type="entry name" value="TSP9-like"/>
    <property type="match status" value="1"/>
</dbReference>
<gene>
    <name evidence="2" type="ORF">ZOSMA_28G00640</name>
</gene>
<evidence type="ECO:0000256" key="1">
    <source>
        <dbReference type="SAM" id="MobiDB-lite"/>
    </source>
</evidence>
<dbReference type="PANTHER" id="PTHR36370:SF1">
    <property type="entry name" value="THYLAKOID SOLUBLE PHOSPHOPROTEIN"/>
    <property type="match status" value="1"/>
</dbReference>
<name>A0A0K9PCK7_ZOSMR</name>
<feature type="region of interest" description="Disordered" evidence="1">
    <location>
        <begin position="20"/>
        <end position="51"/>
    </location>
</feature>
<evidence type="ECO:0000313" key="2">
    <source>
        <dbReference type="EMBL" id="KMZ66704.1"/>
    </source>
</evidence>
<feature type="region of interest" description="Disordered" evidence="1">
    <location>
        <begin position="71"/>
        <end position="109"/>
    </location>
</feature>
<dbReference type="OMA" id="DWILSGM"/>
<comment type="caution">
    <text evidence="2">The sequence shown here is derived from an EMBL/GenBank/DDBJ whole genome shotgun (WGS) entry which is preliminary data.</text>
</comment>
<keyword evidence="3" id="KW-1185">Reference proteome</keyword>
<organism evidence="2 3">
    <name type="scientific">Zostera marina</name>
    <name type="common">Eelgrass</name>
    <dbReference type="NCBI Taxonomy" id="29655"/>
    <lineage>
        <taxon>Eukaryota</taxon>
        <taxon>Viridiplantae</taxon>
        <taxon>Streptophyta</taxon>
        <taxon>Embryophyta</taxon>
        <taxon>Tracheophyta</taxon>
        <taxon>Spermatophyta</taxon>
        <taxon>Magnoliopsida</taxon>
        <taxon>Liliopsida</taxon>
        <taxon>Zosteraceae</taxon>
        <taxon>Zostera</taxon>
    </lineage>
</organism>
<dbReference type="PANTHER" id="PTHR36370">
    <property type="entry name" value="THYLAKOID SOLUBLE PHOSPHOPROTEIN"/>
    <property type="match status" value="1"/>
</dbReference>
<dbReference type="Pfam" id="PF11493">
    <property type="entry name" value="TSP9"/>
    <property type="match status" value="1"/>
</dbReference>
<reference evidence="3" key="1">
    <citation type="journal article" date="2016" name="Nature">
        <title>The genome of the seagrass Zostera marina reveals angiosperm adaptation to the sea.</title>
        <authorList>
            <person name="Olsen J.L."/>
            <person name="Rouze P."/>
            <person name="Verhelst B."/>
            <person name="Lin Y.-C."/>
            <person name="Bayer T."/>
            <person name="Collen J."/>
            <person name="Dattolo E."/>
            <person name="De Paoli E."/>
            <person name="Dittami S."/>
            <person name="Maumus F."/>
            <person name="Michel G."/>
            <person name="Kersting A."/>
            <person name="Lauritano C."/>
            <person name="Lohaus R."/>
            <person name="Toepel M."/>
            <person name="Tonon T."/>
            <person name="Vanneste K."/>
            <person name="Amirebrahimi M."/>
            <person name="Brakel J."/>
            <person name="Bostroem C."/>
            <person name="Chovatia M."/>
            <person name="Grimwood J."/>
            <person name="Jenkins J.W."/>
            <person name="Jueterbock A."/>
            <person name="Mraz A."/>
            <person name="Stam W.T."/>
            <person name="Tice H."/>
            <person name="Bornberg-Bauer E."/>
            <person name="Green P.J."/>
            <person name="Pearson G.A."/>
            <person name="Procaccini G."/>
            <person name="Duarte C.M."/>
            <person name="Schmutz J."/>
            <person name="Reusch T.B.H."/>
            <person name="Van de Peer Y."/>
        </authorList>
    </citation>
    <scope>NUCLEOTIDE SEQUENCE [LARGE SCALE GENOMIC DNA]</scope>
    <source>
        <strain evidence="3">cv. Finnish</strain>
    </source>
</reference>
<accession>A0A0K9PCK7</accession>
<evidence type="ECO:0000313" key="3">
    <source>
        <dbReference type="Proteomes" id="UP000036987"/>
    </source>
</evidence>
<dbReference type="Proteomes" id="UP000036987">
    <property type="component" value="Unassembled WGS sequence"/>
</dbReference>
<sequence>MASVGMVGVGMGIRMGMGASQDVGVKSRRPSFGTMATGKKTGGSVEEKGPFDWILSGMQKDQLVETDPILKKMDDDTKSGGTTSRKVAAANDDNDKKKFPGFGGLFSKN</sequence>
<dbReference type="InterPro" id="IPR021584">
    <property type="entry name" value="TSP9"/>
</dbReference>
<evidence type="ECO:0008006" key="4">
    <source>
        <dbReference type="Google" id="ProtNLM"/>
    </source>
</evidence>